<dbReference type="InterPro" id="IPR029063">
    <property type="entry name" value="SAM-dependent_MTases_sf"/>
</dbReference>
<sequence>METSGIPGPRSVNPRTPLNRYATGESPASGRGGVQCPFRSLQHLPTWADRRRTFERVAASLRPQGRFAFNAIAFDHQIAARLDGERQERPVPHTIRYAVGDNRIDLVLDDGATSSFWWATKNEWLGLLDVAGLELEALYGGFGREPYTEDSREYVFVARRP</sequence>
<organism evidence="2 3">
    <name type="scientific">Nonomuraea glycinis</name>
    <dbReference type="NCBI Taxonomy" id="2047744"/>
    <lineage>
        <taxon>Bacteria</taxon>
        <taxon>Bacillati</taxon>
        <taxon>Actinomycetota</taxon>
        <taxon>Actinomycetes</taxon>
        <taxon>Streptosporangiales</taxon>
        <taxon>Streptosporangiaceae</taxon>
        <taxon>Nonomuraea</taxon>
    </lineage>
</organism>
<protein>
    <submittedName>
        <fullName evidence="2">Uncharacterized protein</fullName>
    </submittedName>
</protein>
<evidence type="ECO:0000313" key="2">
    <source>
        <dbReference type="EMBL" id="GGP06010.1"/>
    </source>
</evidence>
<dbReference type="EMBL" id="BMNK01000004">
    <property type="protein sequence ID" value="GGP06010.1"/>
    <property type="molecule type" value="Genomic_DNA"/>
</dbReference>
<reference evidence="2" key="2">
    <citation type="submission" date="2020-09" db="EMBL/GenBank/DDBJ databases">
        <authorList>
            <person name="Sun Q."/>
            <person name="Zhou Y."/>
        </authorList>
    </citation>
    <scope>NUCLEOTIDE SEQUENCE</scope>
    <source>
        <strain evidence="2">CGMCC 4.7430</strain>
    </source>
</reference>
<feature type="region of interest" description="Disordered" evidence="1">
    <location>
        <begin position="1"/>
        <end position="35"/>
    </location>
</feature>
<proteinExistence type="predicted"/>
<dbReference type="SUPFAM" id="SSF53335">
    <property type="entry name" value="S-adenosyl-L-methionine-dependent methyltransferases"/>
    <property type="match status" value="1"/>
</dbReference>
<reference evidence="2" key="1">
    <citation type="journal article" date="2014" name="Int. J. Syst. Evol. Microbiol.">
        <title>Complete genome sequence of Corynebacterium casei LMG S-19264T (=DSM 44701T), isolated from a smear-ripened cheese.</title>
        <authorList>
            <consortium name="US DOE Joint Genome Institute (JGI-PGF)"/>
            <person name="Walter F."/>
            <person name="Albersmeier A."/>
            <person name="Kalinowski J."/>
            <person name="Ruckert C."/>
        </authorList>
    </citation>
    <scope>NUCLEOTIDE SEQUENCE</scope>
    <source>
        <strain evidence="2">CGMCC 4.7430</strain>
    </source>
</reference>
<evidence type="ECO:0000313" key="3">
    <source>
        <dbReference type="Proteomes" id="UP000660745"/>
    </source>
</evidence>
<comment type="caution">
    <text evidence="2">The sequence shown here is derived from an EMBL/GenBank/DDBJ whole genome shotgun (WGS) entry which is preliminary data.</text>
</comment>
<keyword evidence="3" id="KW-1185">Reference proteome</keyword>
<gene>
    <name evidence="2" type="ORF">GCM10012278_27690</name>
</gene>
<dbReference type="RefSeq" id="WP_225277357.1">
    <property type="nucleotide sequence ID" value="NZ_BMNK01000004.1"/>
</dbReference>
<dbReference type="AlphaFoldDB" id="A0A918A3N5"/>
<evidence type="ECO:0000256" key="1">
    <source>
        <dbReference type="SAM" id="MobiDB-lite"/>
    </source>
</evidence>
<dbReference type="Gene3D" id="3.40.50.150">
    <property type="entry name" value="Vaccinia Virus protein VP39"/>
    <property type="match status" value="1"/>
</dbReference>
<name>A0A918A3N5_9ACTN</name>
<dbReference type="Proteomes" id="UP000660745">
    <property type="component" value="Unassembled WGS sequence"/>
</dbReference>
<accession>A0A918A3N5</accession>